<proteinExistence type="predicted"/>
<evidence type="ECO:0000313" key="2">
    <source>
        <dbReference type="Proteomes" id="UP000318212"/>
    </source>
</evidence>
<name>A0A507ZTN0_9GAMM</name>
<dbReference type="RefSeq" id="WP_141519359.1">
    <property type="nucleotide sequence ID" value="NZ_VICE01000132.1"/>
</dbReference>
<protein>
    <submittedName>
        <fullName evidence="1">Putative modified peptide</fullName>
    </submittedName>
</protein>
<keyword evidence="2" id="KW-1185">Reference proteome</keyword>
<accession>A0A507ZTN0</accession>
<dbReference type="AlphaFoldDB" id="A0A507ZTN0"/>
<reference evidence="1 2" key="1">
    <citation type="submission" date="2019-06" db="EMBL/GenBank/DDBJ databases">
        <title>Lysobacter alkalisoli sp. nov. isolated from saline soil.</title>
        <authorList>
            <person name="Sun J.-Q."/>
            <person name="Xu L."/>
        </authorList>
    </citation>
    <scope>NUCLEOTIDE SEQUENCE [LARGE SCALE GENOMIC DNA]</scope>
    <source>
        <strain evidence="1 2">JCM 31130</strain>
    </source>
</reference>
<gene>
    <name evidence="1" type="ORF">FKV25_13725</name>
</gene>
<evidence type="ECO:0000313" key="1">
    <source>
        <dbReference type="EMBL" id="TQD41010.1"/>
    </source>
</evidence>
<dbReference type="NCBIfam" id="TIGR04509">
    <property type="entry name" value="mod_pep_NH_fam"/>
    <property type="match status" value="1"/>
</dbReference>
<comment type="caution">
    <text evidence="1">The sequence shown here is derived from an EMBL/GenBank/DDBJ whole genome shotgun (WGS) entry which is preliminary data.</text>
</comment>
<sequence>MSTKTRTAPLSPEIADRLLDLLGSDDLFRERFQRDHLAALRSIGYESPTPGQMTACGEVAAAEWIEPFACCKVTKLAPKDAIAEARDEIRTMLMGGLAQTTPKLDLGLPSPQLSLK</sequence>
<dbReference type="InterPro" id="IPR030976">
    <property type="entry name" value="Mod_pep_NH_fam"/>
</dbReference>
<dbReference type="Proteomes" id="UP000318212">
    <property type="component" value="Unassembled WGS sequence"/>
</dbReference>
<organism evidence="1 2">
    <name type="scientific">Marilutibacter aestuarii</name>
    <dbReference type="NCBI Taxonomy" id="1706195"/>
    <lineage>
        <taxon>Bacteria</taxon>
        <taxon>Pseudomonadati</taxon>
        <taxon>Pseudomonadota</taxon>
        <taxon>Gammaproteobacteria</taxon>
        <taxon>Lysobacterales</taxon>
        <taxon>Lysobacteraceae</taxon>
        <taxon>Marilutibacter</taxon>
    </lineage>
</organism>
<dbReference type="OrthoDB" id="6025514at2"/>
<dbReference type="EMBL" id="VICE01000132">
    <property type="protein sequence ID" value="TQD41010.1"/>
    <property type="molecule type" value="Genomic_DNA"/>
</dbReference>